<keyword evidence="4" id="KW-1003">Cell membrane</keyword>
<evidence type="ECO:0000256" key="3">
    <source>
        <dbReference type="ARBA" id="ARBA00022448"/>
    </source>
</evidence>
<feature type="transmembrane region" description="Helical" evidence="9">
    <location>
        <begin position="232"/>
        <end position="252"/>
    </location>
</feature>
<proteinExistence type="inferred from homology"/>
<evidence type="ECO:0000256" key="4">
    <source>
        <dbReference type="ARBA" id="ARBA00022475"/>
    </source>
</evidence>
<evidence type="ECO:0000256" key="1">
    <source>
        <dbReference type="ARBA" id="ARBA00004651"/>
    </source>
</evidence>
<dbReference type="SUPFAM" id="SSF81345">
    <property type="entry name" value="ABC transporter involved in vitamin B12 uptake, BtuC"/>
    <property type="match status" value="1"/>
</dbReference>
<evidence type="ECO:0000256" key="7">
    <source>
        <dbReference type="ARBA" id="ARBA00023136"/>
    </source>
</evidence>
<dbReference type="Gene3D" id="1.10.3470.10">
    <property type="entry name" value="ABC transporter involved in vitamin B12 uptake, BtuC"/>
    <property type="match status" value="1"/>
</dbReference>
<evidence type="ECO:0000313" key="10">
    <source>
        <dbReference type="EMBL" id="SFA98378.1"/>
    </source>
</evidence>
<dbReference type="Proteomes" id="UP000243799">
    <property type="component" value="Unassembled WGS sequence"/>
</dbReference>
<organism evidence="10 11">
    <name type="scientific">Amycolatopsis marina</name>
    <dbReference type="NCBI Taxonomy" id="490629"/>
    <lineage>
        <taxon>Bacteria</taxon>
        <taxon>Bacillati</taxon>
        <taxon>Actinomycetota</taxon>
        <taxon>Actinomycetes</taxon>
        <taxon>Pseudonocardiales</taxon>
        <taxon>Pseudonocardiaceae</taxon>
        <taxon>Amycolatopsis</taxon>
    </lineage>
</organism>
<name>A0A1I0XDP0_9PSEU</name>
<evidence type="ECO:0000256" key="2">
    <source>
        <dbReference type="ARBA" id="ARBA00008034"/>
    </source>
</evidence>
<dbReference type="PANTHER" id="PTHR30477">
    <property type="entry name" value="ABC-TRANSPORTER METAL-BINDING PROTEIN"/>
    <property type="match status" value="1"/>
</dbReference>
<feature type="transmembrane region" description="Helical" evidence="9">
    <location>
        <begin position="146"/>
        <end position="167"/>
    </location>
</feature>
<feature type="transmembrane region" description="Helical" evidence="9">
    <location>
        <begin position="70"/>
        <end position="89"/>
    </location>
</feature>
<keyword evidence="5 8" id="KW-0812">Transmembrane</keyword>
<feature type="transmembrane region" description="Helical" evidence="9">
    <location>
        <begin position="101"/>
        <end position="121"/>
    </location>
</feature>
<keyword evidence="3 8" id="KW-0813">Transport</keyword>
<feature type="transmembrane region" description="Helical" evidence="9">
    <location>
        <begin position="258"/>
        <end position="278"/>
    </location>
</feature>
<dbReference type="PANTHER" id="PTHR30477:SF3">
    <property type="entry name" value="METAL TRANSPORT SYSTEM MEMBRANE PROTEIN CT_069-RELATED"/>
    <property type="match status" value="1"/>
</dbReference>
<evidence type="ECO:0000256" key="8">
    <source>
        <dbReference type="RuleBase" id="RU003943"/>
    </source>
</evidence>
<sequence>MIGAVLEWLPLSYPDAVVVVGTAVVGFVAGALGPLVVLRRRSMFGDAMSHGTLPGIAVAFLVTGTKAPEALLIGAAVSAALAAFGMIGLERVGRLRSDAAIGVVLSISLSLGIVLLTHIAGSGNSEQSGLNYYLLGQAAGMVERDIVLALVLGLFALTVVTIGFRVLRSATFDPGFSAVAGVPTWAVDAASTGLLALAVVLGVRTVGAILMVALLVAPVVAARQLTTRLSGLVPLSGVLGALCGVVGGVVSGRAELPAGPVIVLLATVIALLAIVFAPRRGVLAKARRRRESPPREVAST</sequence>
<dbReference type="InterPro" id="IPR037294">
    <property type="entry name" value="ABC_BtuC-like"/>
</dbReference>
<gene>
    <name evidence="10" type="ORF">SAMN05216266_10384</name>
</gene>
<feature type="transmembrane region" description="Helical" evidence="9">
    <location>
        <begin position="16"/>
        <end position="37"/>
    </location>
</feature>
<dbReference type="AlphaFoldDB" id="A0A1I0XDP0"/>
<dbReference type="EMBL" id="FOKG01000003">
    <property type="protein sequence ID" value="SFA98378.1"/>
    <property type="molecule type" value="Genomic_DNA"/>
</dbReference>
<dbReference type="STRING" id="490629.SAMN05216266_10384"/>
<evidence type="ECO:0000256" key="6">
    <source>
        <dbReference type="ARBA" id="ARBA00022989"/>
    </source>
</evidence>
<reference evidence="11" key="1">
    <citation type="submission" date="2016-10" db="EMBL/GenBank/DDBJ databases">
        <authorList>
            <person name="Varghese N."/>
            <person name="Submissions S."/>
        </authorList>
    </citation>
    <scope>NUCLEOTIDE SEQUENCE [LARGE SCALE GENOMIC DNA]</scope>
    <source>
        <strain evidence="11">CGMCC 4.3568</strain>
    </source>
</reference>
<keyword evidence="11" id="KW-1185">Reference proteome</keyword>
<evidence type="ECO:0000256" key="9">
    <source>
        <dbReference type="SAM" id="Phobius"/>
    </source>
</evidence>
<comment type="subcellular location">
    <subcellularLocation>
        <location evidence="1 8">Cell membrane</location>
        <topology evidence="1 8">Multi-pass membrane protein</topology>
    </subcellularLocation>
</comment>
<comment type="similarity">
    <text evidence="2 8">Belongs to the ABC-3 integral membrane protein family.</text>
</comment>
<dbReference type="GO" id="GO:0043190">
    <property type="term" value="C:ATP-binding cassette (ABC) transporter complex"/>
    <property type="evidence" value="ECO:0007669"/>
    <property type="project" value="InterPro"/>
</dbReference>
<dbReference type="InterPro" id="IPR001626">
    <property type="entry name" value="ABC_TroCD"/>
</dbReference>
<dbReference type="GO" id="GO:0010043">
    <property type="term" value="P:response to zinc ion"/>
    <property type="evidence" value="ECO:0007669"/>
    <property type="project" value="TreeGrafter"/>
</dbReference>
<protein>
    <submittedName>
        <fullName evidence="10">Manganese/zinc/iron transport system permease protein</fullName>
    </submittedName>
</protein>
<evidence type="ECO:0000256" key="5">
    <source>
        <dbReference type="ARBA" id="ARBA00022692"/>
    </source>
</evidence>
<dbReference type="RefSeq" id="WP_091671169.1">
    <property type="nucleotide sequence ID" value="NZ_FOKG01000003.1"/>
</dbReference>
<dbReference type="Pfam" id="PF00950">
    <property type="entry name" value="ABC-3"/>
    <property type="match status" value="1"/>
</dbReference>
<evidence type="ECO:0000313" key="11">
    <source>
        <dbReference type="Proteomes" id="UP000243799"/>
    </source>
</evidence>
<keyword evidence="7 9" id="KW-0472">Membrane</keyword>
<accession>A0A1I0XDP0</accession>
<keyword evidence="6 9" id="KW-1133">Transmembrane helix</keyword>
<dbReference type="GO" id="GO:0055085">
    <property type="term" value="P:transmembrane transport"/>
    <property type="evidence" value="ECO:0007669"/>
    <property type="project" value="InterPro"/>
</dbReference>
<dbReference type="OrthoDB" id="1016457at2"/>